<gene>
    <name evidence="2" type="ORF">Fmac_004129</name>
</gene>
<accession>A0ABD1N414</accession>
<evidence type="ECO:0000313" key="2">
    <source>
        <dbReference type="EMBL" id="KAL2342844.1"/>
    </source>
</evidence>
<dbReference type="Proteomes" id="UP001603857">
    <property type="component" value="Unassembled WGS sequence"/>
</dbReference>
<proteinExistence type="predicted"/>
<name>A0ABD1N414_9FABA</name>
<dbReference type="AlphaFoldDB" id="A0ABD1N414"/>
<evidence type="ECO:0000256" key="1">
    <source>
        <dbReference type="SAM" id="MobiDB-lite"/>
    </source>
</evidence>
<sequence>MVQLCFVLDLRSLAPPLLRDIKQSLLQLANFYAISSSSSSPTRKSPALRDKVGLCYIIKNRLSSTGELVIAYNPVGNFNLRDFHHAVNNLPYDAFLLDIDNVSDLMISNVLSERVLYSWQGKDIERKVIFMTSTLPEDVDSIVQKSLMDAADKCVSVDFTVFQQKSSHLTDTRENINNFRRFISHLDNCSVQTYIPDFRVFHSLVIKWLLVLKDDMEEPLQARLIFKYDLFDNVNHIFCYLFAPVNPITNSFSQCRTCRCHGIRLGDAENKNSRLSCSVTGCNLEKCDVVENSVQVGEKTILFLPSFYNSMKLLQITSPINITITERISLASLDEGLIMGASYVVIPSSYHVIETTSDDADQSDLNVQLFQGLSSFLHSMNQGLICSSNCDLETMAEASYHCYYILQPSDTGPMLMRRLAGAEEVLRVPDNRLVNSSINKEIENSVQACLLKVDLTDYDPLLHERGFHQKLNMLVKESLQFGPVFSKLEGEFSVLGSSQQSSPEVIGKAEPATGVIMDKETLSLDITDQDDKTIACITEEWKQLVVSEDPELYSPPCMSKAKLGQSSVSPRDGNRQLDRETSRILERLEVPRPLKAKTASPGSNESCMKNTSVPIKKSLVPFQPTHGIEQVFVGSQLMKPNFQRQKRKHR</sequence>
<protein>
    <recommendedName>
        <fullName evidence="4">Meiosis 1 arrest protein</fullName>
    </recommendedName>
</protein>
<feature type="region of interest" description="Disordered" evidence="1">
    <location>
        <begin position="556"/>
        <end position="610"/>
    </location>
</feature>
<dbReference type="PANTHER" id="PTHR38390:SF2">
    <property type="entry name" value="OS01G0103900 PROTEIN"/>
    <property type="match status" value="1"/>
</dbReference>
<reference evidence="2 3" key="1">
    <citation type="submission" date="2024-08" db="EMBL/GenBank/DDBJ databases">
        <title>Insights into the chromosomal genome structure of Flemingia macrophylla.</title>
        <authorList>
            <person name="Ding Y."/>
            <person name="Zhao Y."/>
            <person name="Bi W."/>
            <person name="Wu M."/>
            <person name="Zhao G."/>
            <person name="Gong Y."/>
            <person name="Li W."/>
            <person name="Zhang P."/>
        </authorList>
    </citation>
    <scope>NUCLEOTIDE SEQUENCE [LARGE SCALE GENOMIC DNA]</scope>
    <source>
        <strain evidence="2">DYQJB</strain>
        <tissue evidence="2">Leaf</tissue>
    </source>
</reference>
<comment type="caution">
    <text evidence="2">The sequence shown here is derived from an EMBL/GenBank/DDBJ whole genome shotgun (WGS) entry which is preliminary data.</text>
</comment>
<evidence type="ECO:0008006" key="4">
    <source>
        <dbReference type="Google" id="ProtNLM"/>
    </source>
</evidence>
<dbReference type="EMBL" id="JBGMDY010000002">
    <property type="protein sequence ID" value="KAL2342844.1"/>
    <property type="molecule type" value="Genomic_DNA"/>
</dbReference>
<keyword evidence="3" id="KW-1185">Reference proteome</keyword>
<organism evidence="2 3">
    <name type="scientific">Flemingia macrophylla</name>
    <dbReference type="NCBI Taxonomy" id="520843"/>
    <lineage>
        <taxon>Eukaryota</taxon>
        <taxon>Viridiplantae</taxon>
        <taxon>Streptophyta</taxon>
        <taxon>Embryophyta</taxon>
        <taxon>Tracheophyta</taxon>
        <taxon>Spermatophyta</taxon>
        <taxon>Magnoliopsida</taxon>
        <taxon>eudicotyledons</taxon>
        <taxon>Gunneridae</taxon>
        <taxon>Pentapetalae</taxon>
        <taxon>rosids</taxon>
        <taxon>fabids</taxon>
        <taxon>Fabales</taxon>
        <taxon>Fabaceae</taxon>
        <taxon>Papilionoideae</taxon>
        <taxon>50 kb inversion clade</taxon>
        <taxon>NPAAA clade</taxon>
        <taxon>indigoferoid/millettioid clade</taxon>
        <taxon>Phaseoleae</taxon>
        <taxon>Flemingia</taxon>
    </lineage>
</organism>
<feature type="compositionally biased region" description="Polar residues" evidence="1">
    <location>
        <begin position="600"/>
        <end position="610"/>
    </location>
</feature>
<evidence type="ECO:0000313" key="3">
    <source>
        <dbReference type="Proteomes" id="UP001603857"/>
    </source>
</evidence>
<dbReference type="PANTHER" id="PTHR38390">
    <property type="entry name" value="OS01G0103900 PROTEIN"/>
    <property type="match status" value="1"/>
</dbReference>
<feature type="compositionally biased region" description="Basic and acidic residues" evidence="1">
    <location>
        <begin position="572"/>
        <end position="592"/>
    </location>
</feature>